<name>A0A9X0D8H3_9CNID</name>
<protein>
    <submittedName>
        <fullName evidence="1">Uncharacterized protein</fullName>
    </submittedName>
</protein>
<sequence>MGTSEQSTAAANSAEEISQYILKSARTTCNVKTDDMYSKTGRGTKSHIALRAKVACSLKFSSIGAHFAPPLHSSSFVSGRKILREVPFNLPCNHGLSGRPTTFPSGGKVTNQVFSQTDVKAFQIALSVML</sequence>
<accession>A0A9X0D8H3</accession>
<reference evidence="1" key="1">
    <citation type="submission" date="2023-01" db="EMBL/GenBank/DDBJ databases">
        <title>Genome assembly of the deep-sea coral Lophelia pertusa.</title>
        <authorList>
            <person name="Herrera S."/>
            <person name="Cordes E."/>
        </authorList>
    </citation>
    <scope>NUCLEOTIDE SEQUENCE</scope>
    <source>
        <strain evidence="1">USNM1676648</strain>
        <tissue evidence="1">Polyp</tissue>
    </source>
</reference>
<evidence type="ECO:0000313" key="1">
    <source>
        <dbReference type="EMBL" id="KAJ7391227.1"/>
    </source>
</evidence>
<evidence type="ECO:0000313" key="2">
    <source>
        <dbReference type="Proteomes" id="UP001163046"/>
    </source>
</evidence>
<dbReference type="Proteomes" id="UP001163046">
    <property type="component" value="Unassembled WGS sequence"/>
</dbReference>
<organism evidence="1 2">
    <name type="scientific">Desmophyllum pertusum</name>
    <dbReference type="NCBI Taxonomy" id="174260"/>
    <lineage>
        <taxon>Eukaryota</taxon>
        <taxon>Metazoa</taxon>
        <taxon>Cnidaria</taxon>
        <taxon>Anthozoa</taxon>
        <taxon>Hexacorallia</taxon>
        <taxon>Scleractinia</taxon>
        <taxon>Caryophylliina</taxon>
        <taxon>Caryophylliidae</taxon>
        <taxon>Desmophyllum</taxon>
    </lineage>
</organism>
<keyword evidence="2" id="KW-1185">Reference proteome</keyword>
<gene>
    <name evidence="1" type="ORF">OS493_019358</name>
</gene>
<proteinExistence type="predicted"/>
<dbReference type="EMBL" id="MU825407">
    <property type="protein sequence ID" value="KAJ7391227.1"/>
    <property type="molecule type" value="Genomic_DNA"/>
</dbReference>
<dbReference type="AlphaFoldDB" id="A0A9X0D8H3"/>
<comment type="caution">
    <text evidence="1">The sequence shown here is derived from an EMBL/GenBank/DDBJ whole genome shotgun (WGS) entry which is preliminary data.</text>
</comment>